<feature type="transmembrane region" description="Helical" evidence="12">
    <location>
        <begin position="406"/>
        <end position="428"/>
    </location>
</feature>
<evidence type="ECO:0000256" key="5">
    <source>
        <dbReference type="ARBA" id="ARBA00022679"/>
    </source>
</evidence>
<keyword evidence="8 12" id="KW-1133">Transmembrane helix</keyword>
<evidence type="ECO:0000256" key="12">
    <source>
        <dbReference type="RuleBase" id="RU368094"/>
    </source>
</evidence>
<feature type="transmembrane region" description="Helical" evidence="12">
    <location>
        <begin position="337"/>
        <end position="358"/>
    </location>
</feature>
<dbReference type="EC" id="2.7.8.29" evidence="12"/>
<dbReference type="PANTHER" id="PTHR15362:SF15">
    <property type="entry name" value="PHOSPHATIDYLSERINE SYNTHASE 1"/>
    <property type="match status" value="1"/>
</dbReference>
<organism evidence="13 14">
    <name type="scientific">Cordylochernes scorpioides</name>
    <dbReference type="NCBI Taxonomy" id="51811"/>
    <lineage>
        <taxon>Eukaryota</taxon>
        <taxon>Metazoa</taxon>
        <taxon>Ecdysozoa</taxon>
        <taxon>Arthropoda</taxon>
        <taxon>Chelicerata</taxon>
        <taxon>Arachnida</taxon>
        <taxon>Pseudoscorpiones</taxon>
        <taxon>Cheliferoidea</taxon>
        <taxon>Chernetidae</taxon>
        <taxon>Cordylochernes</taxon>
    </lineage>
</organism>
<evidence type="ECO:0000256" key="9">
    <source>
        <dbReference type="ARBA" id="ARBA00023098"/>
    </source>
</evidence>
<evidence type="ECO:0000256" key="10">
    <source>
        <dbReference type="ARBA" id="ARBA00023136"/>
    </source>
</evidence>
<comment type="function">
    <text evidence="12">Catalyzes a base-exchange reaction in which the polar head group of phosphatidylethanolamine (PE) is replaced by L-serine.</text>
</comment>
<reference evidence="13 14" key="1">
    <citation type="submission" date="2022-01" db="EMBL/GenBank/DDBJ databases">
        <title>A chromosomal length assembly of Cordylochernes scorpioides.</title>
        <authorList>
            <person name="Zeh D."/>
            <person name="Zeh J."/>
        </authorList>
    </citation>
    <scope>NUCLEOTIDE SEQUENCE [LARGE SCALE GENOMIC DNA]</scope>
    <source>
        <strain evidence="13">IN4F17</strain>
        <tissue evidence="13">Whole Body</tissue>
    </source>
</reference>
<gene>
    <name evidence="13" type="ORF">LAZ67_1005091</name>
</gene>
<keyword evidence="11 12" id="KW-1208">Phospholipid metabolism</keyword>
<comment type="pathway">
    <text evidence="3">Lipid metabolism.</text>
</comment>
<evidence type="ECO:0000256" key="8">
    <source>
        <dbReference type="ARBA" id="ARBA00022989"/>
    </source>
</evidence>
<evidence type="ECO:0000313" key="14">
    <source>
        <dbReference type="Proteomes" id="UP001235939"/>
    </source>
</evidence>
<feature type="transmembrane region" description="Helical" evidence="12">
    <location>
        <begin position="169"/>
        <end position="187"/>
    </location>
</feature>
<feature type="transmembrane region" description="Helical" evidence="12">
    <location>
        <begin position="497"/>
        <end position="518"/>
    </location>
</feature>
<comment type="pathway">
    <text evidence="2 12">Phospholipid metabolism; phosphatidylserine biosynthesis.</text>
</comment>
<protein>
    <recommendedName>
        <fullName evidence="12">Phosphatidylserine synthase</fullName>
        <ecNumber evidence="12">2.7.8.29</ecNumber>
    </recommendedName>
    <alternativeName>
        <fullName evidence="12">Serine-exchange enzyme</fullName>
    </alternativeName>
</protein>
<keyword evidence="6 12" id="KW-0812">Transmembrane</keyword>
<accession>A0ABY6JY51</accession>
<sequence length="573" mass="65907">MCYNLLCYHFLSRLKMSFSNKIMPDHIQPTLPRAFLQNGDILPWPSCSPELSPIEHDGEENLAISTAMQSVLRPEIVPALRTTSQLARWRQEGQEEDEDHVLMFGGSNVPCRRTLTREVFDCINERSVENIAMDMLYTPRTLLLLLLFVCSICFFAFLRSDCCFRTNMLMGILGLILFMSIISVLNFPNGPFIRPHPIVWRIVFGMAVLYLFGLIYCVFQCLGTVQEIVRTLFPELRIRRKVKSPIPLYYLRSRGCASYDCFQLHAPMNCWDFSWCVVKEHIKWNSIILQALGWLGKALLIRSGPVLVVANFVISSSELLLSYILNRYKLCWYDVYVLDFIISNTTGIVVGVGIFHYFKMCPYRWVAVDRIPTTTGKIKRIVLQFTPEKWDLVSYFTSRGSMYTKLLSTLALITVWNVAEISGILLRYSVEIPPGHFASLIRAVLMIALASPSIRQYYYYIFLKSCTRIGNHLWLFLAMVSAEFFLGLKFLKPIEAILIVAMILVMAGITSLMLKYVLTEKIPKLRETIECLECERTKEIIQARRDPPVGYHTQGLQIVTGRMKTLVDTFLEN</sequence>
<evidence type="ECO:0000256" key="6">
    <source>
        <dbReference type="ARBA" id="ARBA00022692"/>
    </source>
</evidence>
<feature type="transmembrane region" description="Helical" evidence="12">
    <location>
        <begin position="306"/>
        <end position="325"/>
    </location>
</feature>
<comment type="subcellular location">
    <subcellularLocation>
        <location evidence="1 12">Endoplasmic reticulum membrane</location>
        <topology evidence="1 12">Multi-pass membrane protein</topology>
    </subcellularLocation>
</comment>
<feature type="transmembrane region" description="Helical" evidence="12">
    <location>
        <begin position="440"/>
        <end position="461"/>
    </location>
</feature>
<keyword evidence="12" id="KW-0444">Lipid biosynthesis</keyword>
<keyword evidence="5 12" id="KW-0808">Transferase</keyword>
<comment type="catalytic activity">
    <reaction evidence="12">
        <text>a 1,2-diacyl-sn-glycero-3-phosphoethanolamine + L-serine = a 1,2-diacyl-sn-glycero-3-phospho-L-serine + ethanolamine</text>
        <dbReference type="Rhea" id="RHEA:27606"/>
        <dbReference type="ChEBI" id="CHEBI:33384"/>
        <dbReference type="ChEBI" id="CHEBI:57262"/>
        <dbReference type="ChEBI" id="CHEBI:57603"/>
        <dbReference type="ChEBI" id="CHEBI:64612"/>
        <dbReference type="EC" id="2.7.8.29"/>
    </reaction>
</comment>
<keyword evidence="7 12" id="KW-0256">Endoplasmic reticulum</keyword>
<feature type="transmembrane region" description="Helical" evidence="12">
    <location>
        <begin position="137"/>
        <end position="157"/>
    </location>
</feature>
<dbReference type="EMBL" id="CP092863">
    <property type="protein sequence ID" value="UYV61506.1"/>
    <property type="molecule type" value="Genomic_DNA"/>
</dbReference>
<evidence type="ECO:0000256" key="2">
    <source>
        <dbReference type="ARBA" id="ARBA00004916"/>
    </source>
</evidence>
<feature type="transmembrane region" description="Helical" evidence="12">
    <location>
        <begin position="473"/>
        <end position="491"/>
    </location>
</feature>
<evidence type="ECO:0000313" key="13">
    <source>
        <dbReference type="EMBL" id="UYV61506.1"/>
    </source>
</evidence>
<keyword evidence="12" id="KW-0594">Phospholipid biosynthesis</keyword>
<dbReference type="InterPro" id="IPR004277">
    <property type="entry name" value="PSS"/>
</dbReference>
<name>A0ABY6JY51_9ARAC</name>
<keyword evidence="10 12" id="KW-0472">Membrane</keyword>
<feature type="transmembrane region" description="Helical" evidence="12">
    <location>
        <begin position="199"/>
        <end position="219"/>
    </location>
</feature>
<evidence type="ECO:0000256" key="4">
    <source>
        <dbReference type="ARBA" id="ARBA00008671"/>
    </source>
</evidence>
<comment type="similarity">
    <text evidence="4 12">Belongs to the phosphatidyl serine synthase family.</text>
</comment>
<keyword evidence="14" id="KW-1185">Reference proteome</keyword>
<dbReference type="Pfam" id="PF03034">
    <property type="entry name" value="PSS"/>
    <property type="match status" value="1"/>
</dbReference>
<proteinExistence type="inferred from homology"/>
<keyword evidence="9 12" id="KW-0443">Lipid metabolism</keyword>
<evidence type="ECO:0000256" key="1">
    <source>
        <dbReference type="ARBA" id="ARBA00004477"/>
    </source>
</evidence>
<evidence type="ECO:0000256" key="7">
    <source>
        <dbReference type="ARBA" id="ARBA00022824"/>
    </source>
</evidence>
<evidence type="ECO:0000256" key="11">
    <source>
        <dbReference type="ARBA" id="ARBA00023264"/>
    </source>
</evidence>
<dbReference type="Proteomes" id="UP001235939">
    <property type="component" value="Chromosome 01"/>
</dbReference>
<dbReference type="PANTHER" id="PTHR15362">
    <property type="entry name" value="PHOSPHATIDYLINOSITOL SYNTHASE"/>
    <property type="match status" value="1"/>
</dbReference>
<evidence type="ECO:0000256" key="3">
    <source>
        <dbReference type="ARBA" id="ARBA00005189"/>
    </source>
</evidence>